<dbReference type="Proteomes" id="UP001139158">
    <property type="component" value="Unassembled WGS sequence"/>
</dbReference>
<dbReference type="GO" id="GO:0003677">
    <property type="term" value="F:DNA binding"/>
    <property type="evidence" value="ECO:0007669"/>
    <property type="project" value="UniProtKB-KW"/>
</dbReference>
<dbReference type="GO" id="GO:0003700">
    <property type="term" value="F:DNA-binding transcription factor activity"/>
    <property type="evidence" value="ECO:0007669"/>
    <property type="project" value="InterPro"/>
</dbReference>
<dbReference type="InterPro" id="IPR005119">
    <property type="entry name" value="LysR_subst-bd"/>
</dbReference>
<dbReference type="Pfam" id="PF00126">
    <property type="entry name" value="HTH_1"/>
    <property type="match status" value="1"/>
</dbReference>
<keyword evidence="3" id="KW-0238">DNA-binding</keyword>
<sequence length="325" mass="34944">MTGMLSFARLLALLEVSRTGSISAAAKRLQLTPSAVSHQISTLEREVETKLIERGPRGVWLTAAGSRLAEYSESVAELMHRAEQEIRELGGGERGRLSLGFFASAGLQLVPTALSAFMTGRPHVELNLIPGQPHELVPRLLSTELDVAVVFDYSAGPPKTSPGRTPNVTYEPLLVDPHFIAVPPGYRPRARGFISIADLSGEQWIATEGMDNEVALVDRICAAAGYTPNVRCRTDHYDVTLGMVSAGLGFALVPALSLGPVAERSRVPLRTLSTPHPSARHIRVATRADNPNPLVPAFIEHLQNTAQRLGAEMRQLADAVDAASS</sequence>
<keyword evidence="7" id="KW-1185">Reference proteome</keyword>
<accession>A0A9X1MFR0</accession>
<dbReference type="PROSITE" id="PS50931">
    <property type="entry name" value="HTH_LYSR"/>
    <property type="match status" value="1"/>
</dbReference>
<evidence type="ECO:0000256" key="4">
    <source>
        <dbReference type="ARBA" id="ARBA00023163"/>
    </source>
</evidence>
<comment type="caution">
    <text evidence="6">The sequence shown here is derived from an EMBL/GenBank/DDBJ whole genome shotgun (WGS) entry which is preliminary data.</text>
</comment>
<evidence type="ECO:0000256" key="1">
    <source>
        <dbReference type="ARBA" id="ARBA00009437"/>
    </source>
</evidence>
<evidence type="ECO:0000256" key="3">
    <source>
        <dbReference type="ARBA" id="ARBA00023125"/>
    </source>
</evidence>
<dbReference type="PANTHER" id="PTHR30346:SF29">
    <property type="entry name" value="LYSR SUBSTRATE-BINDING"/>
    <property type="match status" value="1"/>
</dbReference>
<dbReference type="EMBL" id="JAJFZV010000011">
    <property type="protein sequence ID" value="MCC3298430.1"/>
    <property type="molecule type" value="Genomic_DNA"/>
</dbReference>
<keyword evidence="4" id="KW-0804">Transcription</keyword>
<dbReference type="Pfam" id="PF03466">
    <property type="entry name" value="LysR_substrate"/>
    <property type="match status" value="1"/>
</dbReference>
<evidence type="ECO:0000313" key="6">
    <source>
        <dbReference type="EMBL" id="MCC3298430.1"/>
    </source>
</evidence>
<dbReference type="GO" id="GO:0032993">
    <property type="term" value="C:protein-DNA complex"/>
    <property type="evidence" value="ECO:0007669"/>
    <property type="project" value="TreeGrafter"/>
</dbReference>
<name>A0A9X1MFR0_9MICC</name>
<organism evidence="6 7">
    <name type="scientific">Arthrobacter caoxuetaonis</name>
    <dbReference type="NCBI Taxonomy" id="2886935"/>
    <lineage>
        <taxon>Bacteria</taxon>
        <taxon>Bacillati</taxon>
        <taxon>Actinomycetota</taxon>
        <taxon>Actinomycetes</taxon>
        <taxon>Micrococcales</taxon>
        <taxon>Micrococcaceae</taxon>
        <taxon>Arthrobacter</taxon>
    </lineage>
</organism>
<gene>
    <name evidence="6" type="ORF">LJ757_11520</name>
</gene>
<keyword evidence="2" id="KW-0805">Transcription regulation</keyword>
<protein>
    <submittedName>
        <fullName evidence="6">LysR family transcriptional regulator</fullName>
    </submittedName>
</protein>
<dbReference type="InterPro" id="IPR036390">
    <property type="entry name" value="WH_DNA-bd_sf"/>
</dbReference>
<evidence type="ECO:0000313" key="7">
    <source>
        <dbReference type="Proteomes" id="UP001139158"/>
    </source>
</evidence>
<dbReference type="SUPFAM" id="SSF46785">
    <property type="entry name" value="Winged helix' DNA-binding domain"/>
    <property type="match status" value="1"/>
</dbReference>
<feature type="domain" description="HTH lysR-type" evidence="5">
    <location>
        <begin position="5"/>
        <end position="62"/>
    </location>
</feature>
<proteinExistence type="inferred from homology"/>
<dbReference type="InterPro" id="IPR036388">
    <property type="entry name" value="WH-like_DNA-bd_sf"/>
</dbReference>
<evidence type="ECO:0000256" key="2">
    <source>
        <dbReference type="ARBA" id="ARBA00023015"/>
    </source>
</evidence>
<dbReference type="RefSeq" id="WP_227896298.1">
    <property type="nucleotide sequence ID" value="NZ_CP099466.1"/>
</dbReference>
<dbReference type="Gene3D" id="1.10.10.10">
    <property type="entry name" value="Winged helix-like DNA-binding domain superfamily/Winged helix DNA-binding domain"/>
    <property type="match status" value="1"/>
</dbReference>
<dbReference type="AlphaFoldDB" id="A0A9X1MFR0"/>
<dbReference type="InterPro" id="IPR000847">
    <property type="entry name" value="LysR_HTH_N"/>
</dbReference>
<reference evidence="6" key="1">
    <citation type="submission" date="2021-10" db="EMBL/GenBank/DDBJ databases">
        <title>Novel species in genus Arthrobacter.</title>
        <authorList>
            <person name="Liu Y."/>
        </authorList>
    </citation>
    <scope>NUCLEOTIDE SEQUENCE</scope>
    <source>
        <strain evidence="6">Zg-Y453</strain>
    </source>
</reference>
<dbReference type="PANTHER" id="PTHR30346">
    <property type="entry name" value="TRANSCRIPTIONAL DUAL REGULATOR HCAR-RELATED"/>
    <property type="match status" value="1"/>
</dbReference>
<dbReference type="Gene3D" id="3.40.190.10">
    <property type="entry name" value="Periplasmic binding protein-like II"/>
    <property type="match status" value="2"/>
</dbReference>
<evidence type="ECO:0000259" key="5">
    <source>
        <dbReference type="PROSITE" id="PS50931"/>
    </source>
</evidence>
<comment type="similarity">
    <text evidence="1">Belongs to the LysR transcriptional regulatory family.</text>
</comment>
<dbReference type="SUPFAM" id="SSF53850">
    <property type="entry name" value="Periplasmic binding protein-like II"/>
    <property type="match status" value="1"/>
</dbReference>